<sequence>MINSSNARDEIQKILNDKEYKVYYNESKNALELWWENAKEWLADQLAKLFPSITPSNGTAGFILIILIVAVIALLGLIVFFLVRNQYRNRLLREKKPLQSMKEMDWSYQMHLMEANKLEALEEYTQSTRHLFLALLLYFHDKGWLEARIWKTNWEYYDELRKENQKWANQFFILALLFDEAAYGEREIKKEDYLAFRTEAMKWLNSAIDSTEG</sequence>
<keyword evidence="1" id="KW-1133">Transmembrane helix</keyword>
<dbReference type="Proteomes" id="UP000321555">
    <property type="component" value="Chromosome"/>
</dbReference>
<accession>A0A5B8Z404</accession>
<dbReference type="KEGG" id="bda:FSZ17_11345"/>
<dbReference type="OrthoDB" id="2435598at2"/>
<feature type="transmembrane region" description="Helical" evidence="1">
    <location>
        <begin position="60"/>
        <end position="83"/>
    </location>
</feature>
<evidence type="ECO:0000313" key="3">
    <source>
        <dbReference type="Proteomes" id="UP000321555"/>
    </source>
</evidence>
<dbReference type="RefSeq" id="WP_057770406.1">
    <property type="nucleotide sequence ID" value="NZ_CP042593.1"/>
</dbReference>
<keyword evidence="1" id="KW-0812">Transmembrane</keyword>
<proteinExistence type="predicted"/>
<keyword evidence="3" id="KW-1185">Reference proteome</keyword>
<gene>
    <name evidence="2" type="ORF">FSZ17_11345</name>
</gene>
<protein>
    <submittedName>
        <fullName evidence="2">DUF4129 domain-containing protein</fullName>
    </submittedName>
</protein>
<reference evidence="3" key="1">
    <citation type="submission" date="2019-08" db="EMBL/GenBank/DDBJ databases">
        <authorList>
            <person name="Zheng X."/>
        </authorList>
    </citation>
    <scope>NUCLEOTIDE SEQUENCE [LARGE SCALE GENOMIC DNA]</scope>
    <source>
        <strain evidence="3">FJAT-25496</strain>
    </source>
</reference>
<name>A0A5B8Z404_CYTDA</name>
<dbReference type="STRING" id="1742359.GCA_001439625_00711"/>
<organism evidence="2 3">
    <name type="scientific">Cytobacillus dafuensis</name>
    <name type="common">Bacillus dafuensis</name>
    <dbReference type="NCBI Taxonomy" id="1742359"/>
    <lineage>
        <taxon>Bacteria</taxon>
        <taxon>Bacillati</taxon>
        <taxon>Bacillota</taxon>
        <taxon>Bacilli</taxon>
        <taxon>Bacillales</taxon>
        <taxon>Bacillaceae</taxon>
        <taxon>Cytobacillus</taxon>
    </lineage>
</organism>
<dbReference type="EMBL" id="CP042593">
    <property type="protein sequence ID" value="QED47795.1"/>
    <property type="molecule type" value="Genomic_DNA"/>
</dbReference>
<evidence type="ECO:0000313" key="2">
    <source>
        <dbReference type="EMBL" id="QED47795.1"/>
    </source>
</evidence>
<evidence type="ECO:0000256" key="1">
    <source>
        <dbReference type="SAM" id="Phobius"/>
    </source>
</evidence>
<keyword evidence="1" id="KW-0472">Membrane</keyword>
<dbReference type="AlphaFoldDB" id="A0A5B8Z404"/>